<evidence type="ECO:0000256" key="1">
    <source>
        <dbReference type="ARBA" id="ARBA00005234"/>
    </source>
</evidence>
<dbReference type="Proteomes" id="UP001280121">
    <property type="component" value="Unassembled WGS sequence"/>
</dbReference>
<organism evidence="5 6">
    <name type="scientific">Dipteronia dyeriana</name>
    <dbReference type="NCBI Taxonomy" id="168575"/>
    <lineage>
        <taxon>Eukaryota</taxon>
        <taxon>Viridiplantae</taxon>
        <taxon>Streptophyta</taxon>
        <taxon>Embryophyta</taxon>
        <taxon>Tracheophyta</taxon>
        <taxon>Spermatophyta</taxon>
        <taxon>Magnoliopsida</taxon>
        <taxon>eudicotyledons</taxon>
        <taxon>Gunneridae</taxon>
        <taxon>Pentapetalae</taxon>
        <taxon>rosids</taxon>
        <taxon>malvids</taxon>
        <taxon>Sapindales</taxon>
        <taxon>Sapindaceae</taxon>
        <taxon>Hippocastanoideae</taxon>
        <taxon>Acereae</taxon>
        <taxon>Dipteronia</taxon>
    </lineage>
</organism>
<evidence type="ECO:0000313" key="5">
    <source>
        <dbReference type="EMBL" id="KAK2635496.1"/>
    </source>
</evidence>
<dbReference type="Gene3D" id="3.40.395.10">
    <property type="entry name" value="Adenoviral Proteinase, Chain A"/>
    <property type="match status" value="1"/>
</dbReference>
<feature type="domain" description="Ubiquitin-like protease family profile" evidence="4">
    <location>
        <begin position="21"/>
        <end position="215"/>
    </location>
</feature>
<dbReference type="Pfam" id="PF02902">
    <property type="entry name" value="Peptidase_C48"/>
    <property type="match status" value="1"/>
</dbReference>
<dbReference type="InterPro" id="IPR003653">
    <property type="entry name" value="Peptidase_C48_C"/>
</dbReference>
<keyword evidence="2" id="KW-0645">Protease</keyword>
<protein>
    <recommendedName>
        <fullName evidence="4">Ubiquitin-like protease family profile domain-containing protein</fullName>
    </recommendedName>
</protein>
<evidence type="ECO:0000259" key="4">
    <source>
        <dbReference type="PROSITE" id="PS50600"/>
    </source>
</evidence>
<keyword evidence="6" id="KW-1185">Reference proteome</keyword>
<comment type="caution">
    <text evidence="5">The sequence shown here is derived from an EMBL/GenBank/DDBJ whole genome shotgun (WGS) entry which is preliminary data.</text>
</comment>
<dbReference type="SUPFAM" id="SSF54001">
    <property type="entry name" value="Cysteine proteinases"/>
    <property type="match status" value="1"/>
</dbReference>
<evidence type="ECO:0000256" key="3">
    <source>
        <dbReference type="ARBA" id="ARBA00022801"/>
    </source>
</evidence>
<dbReference type="GO" id="GO:0006508">
    <property type="term" value="P:proteolysis"/>
    <property type="evidence" value="ECO:0007669"/>
    <property type="project" value="UniProtKB-KW"/>
</dbReference>
<keyword evidence="3" id="KW-0378">Hydrolase</keyword>
<dbReference type="AlphaFoldDB" id="A0AAD9TGT9"/>
<evidence type="ECO:0000313" key="6">
    <source>
        <dbReference type="Proteomes" id="UP001280121"/>
    </source>
</evidence>
<comment type="similarity">
    <text evidence="1">Belongs to the peptidase C48 family.</text>
</comment>
<dbReference type="PROSITE" id="PS50600">
    <property type="entry name" value="ULP_PROTEASE"/>
    <property type="match status" value="1"/>
</dbReference>
<reference evidence="5" key="1">
    <citation type="journal article" date="2023" name="Plant J.">
        <title>Genome sequences and population genomics provide insights into the demographic history, inbreeding, and mutation load of two 'living fossil' tree species of Dipteronia.</title>
        <authorList>
            <person name="Feng Y."/>
            <person name="Comes H.P."/>
            <person name="Chen J."/>
            <person name="Zhu S."/>
            <person name="Lu R."/>
            <person name="Zhang X."/>
            <person name="Li P."/>
            <person name="Qiu J."/>
            <person name="Olsen K.M."/>
            <person name="Qiu Y."/>
        </authorList>
    </citation>
    <scope>NUCLEOTIDE SEQUENCE</scope>
    <source>
        <strain evidence="5">KIB01</strain>
    </source>
</reference>
<dbReference type="InterPro" id="IPR038765">
    <property type="entry name" value="Papain-like_cys_pep_sf"/>
</dbReference>
<evidence type="ECO:0000256" key="2">
    <source>
        <dbReference type="ARBA" id="ARBA00022670"/>
    </source>
</evidence>
<proteinExistence type="inferred from homology"/>
<dbReference type="GO" id="GO:0008234">
    <property type="term" value="F:cysteine-type peptidase activity"/>
    <property type="evidence" value="ECO:0007669"/>
    <property type="project" value="InterPro"/>
</dbReference>
<sequence length="215" mass="25250">MNHTLSLKEFVKPGPNIFRDVGLPEKQNQNWFRPMKSVHSNLDDMHINCFTGLLKRKIEASPELFKTRIGILPTYFFAQCKVIWKRDYVNTKKTFVEDEWICTDDLTCFVLEGQLTWCKAWWDYDILLIPCSVCSSHWVLCELNLYTYKIEIYDSLLEGNVKNKQLQWIPYIKSLISFLPGILHAGGYYERHISNPKSVEVNAVKPYLIPQQHDT</sequence>
<dbReference type="EMBL" id="JANJYI010000009">
    <property type="protein sequence ID" value="KAK2635496.1"/>
    <property type="molecule type" value="Genomic_DNA"/>
</dbReference>
<accession>A0AAD9TGT9</accession>
<gene>
    <name evidence="5" type="ORF">Ddye_030288</name>
</gene>
<name>A0AAD9TGT9_9ROSI</name>